<dbReference type="Proteomes" id="UP000225182">
    <property type="component" value="Unassembled WGS sequence"/>
</dbReference>
<reference evidence="2 3" key="1">
    <citation type="submission" date="2017-09" db="EMBL/GenBank/DDBJ databases">
        <title>Large-scale bioinformatics analysis of Bacillus genomes uncovers conserved roles of natural products in bacterial physiology.</title>
        <authorList>
            <consortium name="Agbiome Team Llc"/>
            <person name="Bleich R.M."/>
            <person name="Grubbs K.J."/>
            <person name="Santa Maria K.C."/>
            <person name="Allen S.E."/>
            <person name="Farag S."/>
            <person name="Shank E.A."/>
            <person name="Bowers A."/>
        </authorList>
    </citation>
    <scope>NUCLEOTIDE SEQUENCE [LARGE SCALE GENOMIC DNA]</scope>
    <source>
        <strain evidence="2 3">AFS076905</strain>
    </source>
</reference>
<proteinExistence type="predicted"/>
<keyword evidence="1" id="KW-1133">Transmembrane helix</keyword>
<gene>
    <name evidence="2" type="ORF">COJ50_07850</name>
</gene>
<comment type="caution">
    <text evidence="2">The sequence shown here is derived from an EMBL/GenBank/DDBJ whole genome shotgun (WGS) entry which is preliminary data.</text>
</comment>
<evidence type="ECO:0000256" key="1">
    <source>
        <dbReference type="SAM" id="Phobius"/>
    </source>
</evidence>
<evidence type="ECO:0000313" key="2">
    <source>
        <dbReference type="EMBL" id="PFN27625.1"/>
    </source>
</evidence>
<name>A0A2B1KRS5_BACCE</name>
<sequence length="66" mass="8033">MLDVYIENIRSLHRNSNCKRTTLYFSVAEIPTLWNLYIVFLMVYFISIVWMKREVLEESSSLFVFY</sequence>
<accession>A0A2B1KRS5</accession>
<protein>
    <submittedName>
        <fullName evidence="2">Uncharacterized protein</fullName>
    </submittedName>
</protein>
<dbReference type="AlphaFoldDB" id="A0A2B1KRS5"/>
<organism evidence="2 3">
    <name type="scientific">Bacillus cereus</name>
    <dbReference type="NCBI Taxonomy" id="1396"/>
    <lineage>
        <taxon>Bacteria</taxon>
        <taxon>Bacillati</taxon>
        <taxon>Bacillota</taxon>
        <taxon>Bacilli</taxon>
        <taxon>Bacillales</taxon>
        <taxon>Bacillaceae</taxon>
        <taxon>Bacillus</taxon>
        <taxon>Bacillus cereus group</taxon>
    </lineage>
</organism>
<keyword evidence="1" id="KW-0472">Membrane</keyword>
<keyword evidence="1" id="KW-0812">Transmembrane</keyword>
<dbReference type="EMBL" id="NUYN01000011">
    <property type="protein sequence ID" value="PFN27625.1"/>
    <property type="molecule type" value="Genomic_DNA"/>
</dbReference>
<feature type="transmembrane region" description="Helical" evidence="1">
    <location>
        <begin position="33"/>
        <end position="51"/>
    </location>
</feature>
<evidence type="ECO:0000313" key="3">
    <source>
        <dbReference type="Proteomes" id="UP000225182"/>
    </source>
</evidence>